<dbReference type="PANTHER" id="PTHR12358">
    <property type="entry name" value="SPHINGOSINE KINASE"/>
    <property type="match status" value="1"/>
</dbReference>
<reference evidence="10 11" key="1">
    <citation type="submission" date="2020-03" db="EMBL/GenBank/DDBJ databases">
        <title>Whole genome shotgun sequence of Phytohabitans flavus NBRC 107702.</title>
        <authorList>
            <person name="Komaki H."/>
            <person name="Tamura T."/>
        </authorList>
    </citation>
    <scope>NUCLEOTIDE SEQUENCE [LARGE SCALE GENOMIC DNA]</scope>
    <source>
        <strain evidence="10 11">NBRC 107702</strain>
    </source>
</reference>
<dbReference type="PANTHER" id="PTHR12358:SF106">
    <property type="entry name" value="LIPID KINASE YEGS"/>
    <property type="match status" value="1"/>
</dbReference>
<keyword evidence="3" id="KW-0808">Transferase</keyword>
<dbReference type="InterPro" id="IPR017438">
    <property type="entry name" value="ATP-NAD_kinase_N"/>
</dbReference>
<organism evidence="10 11">
    <name type="scientific">Phytohabitans flavus</name>
    <dbReference type="NCBI Taxonomy" id="1076124"/>
    <lineage>
        <taxon>Bacteria</taxon>
        <taxon>Bacillati</taxon>
        <taxon>Actinomycetota</taxon>
        <taxon>Actinomycetes</taxon>
        <taxon>Micromonosporales</taxon>
        <taxon>Micromonosporaceae</taxon>
    </lineage>
</organism>
<dbReference type="Pfam" id="PF19279">
    <property type="entry name" value="YegS_C"/>
    <property type="match status" value="1"/>
</dbReference>
<dbReference type="SUPFAM" id="SSF111331">
    <property type="entry name" value="NAD kinase/diacylglycerol kinase-like"/>
    <property type="match status" value="1"/>
</dbReference>
<evidence type="ECO:0000256" key="6">
    <source>
        <dbReference type="ARBA" id="ARBA00022840"/>
    </source>
</evidence>
<keyword evidence="6" id="KW-0067">ATP-binding</keyword>
<keyword evidence="4" id="KW-0547">Nucleotide-binding</keyword>
<keyword evidence="8" id="KW-1208">Phospholipid metabolism</keyword>
<evidence type="ECO:0000259" key="9">
    <source>
        <dbReference type="PROSITE" id="PS50146"/>
    </source>
</evidence>
<dbReference type="Pfam" id="PF00781">
    <property type="entry name" value="DAGK_cat"/>
    <property type="match status" value="1"/>
</dbReference>
<proteinExistence type="inferred from homology"/>
<dbReference type="RefSeq" id="WP_173033262.1">
    <property type="nucleotide sequence ID" value="NZ_AP022870.1"/>
</dbReference>
<accession>A0A6F8XJM3</accession>
<dbReference type="SMART" id="SM00046">
    <property type="entry name" value="DAGKc"/>
    <property type="match status" value="1"/>
</dbReference>
<reference evidence="10 11" key="2">
    <citation type="submission" date="2020-03" db="EMBL/GenBank/DDBJ databases">
        <authorList>
            <person name="Ichikawa N."/>
            <person name="Kimura A."/>
            <person name="Kitahashi Y."/>
            <person name="Uohara A."/>
        </authorList>
    </citation>
    <scope>NUCLEOTIDE SEQUENCE [LARGE SCALE GENOMIC DNA]</scope>
    <source>
        <strain evidence="10 11">NBRC 107702</strain>
    </source>
</reference>
<gene>
    <name evidence="10" type="ORF">Pflav_004240</name>
</gene>
<dbReference type="PROSITE" id="PS50146">
    <property type="entry name" value="DAGK"/>
    <property type="match status" value="1"/>
</dbReference>
<dbReference type="InterPro" id="IPR016064">
    <property type="entry name" value="NAD/diacylglycerol_kinase_sf"/>
</dbReference>
<dbReference type="EMBL" id="AP022870">
    <property type="protein sequence ID" value="BCB74014.1"/>
    <property type="molecule type" value="Genomic_DNA"/>
</dbReference>
<dbReference type="Gene3D" id="3.40.50.10330">
    <property type="entry name" value="Probable inorganic polyphosphate/atp-NAD kinase, domain 1"/>
    <property type="match status" value="1"/>
</dbReference>
<keyword evidence="7" id="KW-0444">Lipid biosynthesis</keyword>
<dbReference type="InterPro" id="IPR045540">
    <property type="entry name" value="YegS/DAGK_C"/>
</dbReference>
<dbReference type="Gene3D" id="2.60.200.40">
    <property type="match status" value="1"/>
</dbReference>
<comment type="similarity">
    <text evidence="2">Belongs to the diacylglycerol/lipid kinase family.</text>
</comment>
<evidence type="ECO:0000256" key="1">
    <source>
        <dbReference type="ARBA" id="ARBA00001946"/>
    </source>
</evidence>
<dbReference type="KEGG" id="pfla:Pflav_004240"/>
<sequence>MRSKTELQEAIRRDRRTVLVVNTHSRRGRRLYETVRARLAADGFHLLETFPIERPDQLPGVLEAAIALGPDLLVAGGGDGTVSEAARHLAHRDIALGVLPLGTTNNFARSLAVPPNPVGALGVLTGGKVADVDLGQAGETIFANHANVGLSAQVGLRVPARLKRHIGKSAYPLTAVARLAWHRPFRARITSAGGELEVVTHQLNVVNGRFQAGQPITRDATVDDRLLHVYPLGGQRRRQLLSASLRQALAGRRRPTAPPFLATDDLLVETDPPLPLDVDGEVHGRTPVRIRLLPNALRVLADPSFVDS</sequence>
<evidence type="ECO:0000256" key="8">
    <source>
        <dbReference type="ARBA" id="ARBA00023264"/>
    </source>
</evidence>
<dbReference type="GO" id="GO:0005524">
    <property type="term" value="F:ATP binding"/>
    <property type="evidence" value="ECO:0007669"/>
    <property type="project" value="UniProtKB-KW"/>
</dbReference>
<evidence type="ECO:0000313" key="11">
    <source>
        <dbReference type="Proteomes" id="UP000502508"/>
    </source>
</evidence>
<dbReference type="InterPro" id="IPR050187">
    <property type="entry name" value="Lipid_Phosphate_FormReg"/>
</dbReference>
<evidence type="ECO:0000313" key="10">
    <source>
        <dbReference type="EMBL" id="BCB74014.1"/>
    </source>
</evidence>
<evidence type="ECO:0000256" key="5">
    <source>
        <dbReference type="ARBA" id="ARBA00022777"/>
    </source>
</evidence>
<keyword evidence="7" id="KW-0443">Lipid metabolism</keyword>
<dbReference type="InterPro" id="IPR001206">
    <property type="entry name" value="Diacylglycerol_kinase_cat_dom"/>
</dbReference>
<feature type="domain" description="DAGKc" evidence="9">
    <location>
        <begin position="12"/>
        <end position="140"/>
    </location>
</feature>
<evidence type="ECO:0000256" key="7">
    <source>
        <dbReference type="ARBA" id="ARBA00023209"/>
    </source>
</evidence>
<evidence type="ECO:0000256" key="3">
    <source>
        <dbReference type="ARBA" id="ARBA00022679"/>
    </source>
</evidence>
<dbReference type="GO" id="GO:0008654">
    <property type="term" value="P:phospholipid biosynthetic process"/>
    <property type="evidence" value="ECO:0007669"/>
    <property type="project" value="UniProtKB-KW"/>
</dbReference>
<evidence type="ECO:0000256" key="4">
    <source>
        <dbReference type="ARBA" id="ARBA00022741"/>
    </source>
</evidence>
<dbReference type="Proteomes" id="UP000502508">
    <property type="component" value="Chromosome"/>
</dbReference>
<evidence type="ECO:0000256" key="2">
    <source>
        <dbReference type="ARBA" id="ARBA00005983"/>
    </source>
</evidence>
<dbReference type="AlphaFoldDB" id="A0A6F8XJM3"/>
<comment type="cofactor">
    <cofactor evidence="1">
        <name>Mg(2+)</name>
        <dbReference type="ChEBI" id="CHEBI:18420"/>
    </cofactor>
</comment>
<name>A0A6F8XJM3_9ACTN</name>
<keyword evidence="5 10" id="KW-0418">Kinase</keyword>
<protein>
    <submittedName>
        <fullName evidence="10">Diacylglycerol kinase</fullName>
    </submittedName>
</protein>
<keyword evidence="7" id="KW-0594">Phospholipid biosynthesis</keyword>
<keyword evidence="11" id="KW-1185">Reference proteome</keyword>
<dbReference type="GO" id="GO:0005886">
    <property type="term" value="C:plasma membrane"/>
    <property type="evidence" value="ECO:0007669"/>
    <property type="project" value="TreeGrafter"/>
</dbReference>
<dbReference type="GO" id="GO:0016301">
    <property type="term" value="F:kinase activity"/>
    <property type="evidence" value="ECO:0007669"/>
    <property type="project" value="UniProtKB-KW"/>
</dbReference>